<dbReference type="Proteomes" id="UP000729402">
    <property type="component" value="Unassembled WGS sequence"/>
</dbReference>
<proteinExistence type="predicted"/>
<accession>A0A8J5VL27</accession>
<reference evidence="1" key="2">
    <citation type="submission" date="2021-02" db="EMBL/GenBank/DDBJ databases">
        <authorList>
            <person name="Kimball J.A."/>
            <person name="Haas M.W."/>
            <person name="Macchietto M."/>
            <person name="Kono T."/>
            <person name="Duquette J."/>
            <person name="Shao M."/>
        </authorList>
    </citation>
    <scope>NUCLEOTIDE SEQUENCE</scope>
    <source>
        <tissue evidence="1">Fresh leaf tissue</tissue>
    </source>
</reference>
<sequence>MPSLQVAAAPKAELVVEAPFEEVVGPLPPIEMVNMETNTVLSLLPASGNEGLLQQPLSRPPSPIAQSEPCFVSPEEIAATPGFENLKSSSEPCSLEEMARHLQDSRISSHNQSCSPEEMSPPGFENFKSSWLPFPALSQTTYALPDAGATGVVPVMVEDAAGPPSPCTGGRQWV</sequence>
<dbReference type="OrthoDB" id="509329at2759"/>
<gene>
    <name evidence="1" type="ORF">GUJ93_ZPchr0001g32333</name>
</gene>
<organism evidence="1 2">
    <name type="scientific">Zizania palustris</name>
    <name type="common">Northern wild rice</name>
    <dbReference type="NCBI Taxonomy" id="103762"/>
    <lineage>
        <taxon>Eukaryota</taxon>
        <taxon>Viridiplantae</taxon>
        <taxon>Streptophyta</taxon>
        <taxon>Embryophyta</taxon>
        <taxon>Tracheophyta</taxon>
        <taxon>Spermatophyta</taxon>
        <taxon>Magnoliopsida</taxon>
        <taxon>Liliopsida</taxon>
        <taxon>Poales</taxon>
        <taxon>Poaceae</taxon>
        <taxon>BOP clade</taxon>
        <taxon>Oryzoideae</taxon>
        <taxon>Oryzeae</taxon>
        <taxon>Zizaniinae</taxon>
        <taxon>Zizania</taxon>
    </lineage>
</organism>
<dbReference type="AlphaFoldDB" id="A0A8J5VL27"/>
<name>A0A8J5VL27_ZIZPA</name>
<protein>
    <submittedName>
        <fullName evidence="1">Uncharacterized protein</fullName>
    </submittedName>
</protein>
<evidence type="ECO:0000313" key="2">
    <source>
        <dbReference type="Proteomes" id="UP000729402"/>
    </source>
</evidence>
<reference evidence="1" key="1">
    <citation type="journal article" date="2021" name="bioRxiv">
        <title>Whole Genome Assembly and Annotation of Northern Wild Rice, Zizania palustris L., Supports a Whole Genome Duplication in the Zizania Genus.</title>
        <authorList>
            <person name="Haas M."/>
            <person name="Kono T."/>
            <person name="Macchietto M."/>
            <person name="Millas R."/>
            <person name="McGilp L."/>
            <person name="Shao M."/>
            <person name="Duquette J."/>
            <person name="Hirsch C.N."/>
            <person name="Kimball J."/>
        </authorList>
    </citation>
    <scope>NUCLEOTIDE SEQUENCE</scope>
    <source>
        <tissue evidence="1">Fresh leaf tissue</tissue>
    </source>
</reference>
<dbReference type="EMBL" id="JAAALK010000288">
    <property type="protein sequence ID" value="KAG8051363.1"/>
    <property type="molecule type" value="Genomic_DNA"/>
</dbReference>
<keyword evidence="2" id="KW-1185">Reference proteome</keyword>
<comment type="caution">
    <text evidence="1">The sequence shown here is derived from an EMBL/GenBank/DDBJ whole genome shotgun (WGS) entry which is preliminary data.</text>
</comment>
<evidence type="ECO:0000313" key="1">
    <source>
        <dbReference type="EMBL" id="KAG8051363.1"/>
    </source>
</evidence>